<protein>
    <submittedName>
        <fullName evidence="2">Uncharacterized protein</fullName>
    </submittedName>
</protein>
<reference evidence="3" key="1">
    <citation type="journal article" date="2012" name="Nat. Biotechnol.">
        <title>Reference genome sequence of the model plant Setaria.</title>
        <authorList>
            <person name="Bennetzen J.L."/>
            <person name="Schmutz J."/>
            <person name="Wang H."/>
            <person name="Percifield R."/>
            <person name="Hawkins J."/>
            <person name="Pontaroli A.C."/>
            <person name="Estep M."/>
            <person name="Feng L."/>
            <person name="Vaughn J.N."/>
            <person name="Grimwood J."/>
            <person name="Jenkins J."/>
            <person name="Barry K."/>
            <person name="Lindquist E."/>
            <person name="Hellsten U."/>
            <person name="Deshpande S."/>
            <person name="Wang X."/>
            <person name="Wu X."/>
            <person name="Mitros T."/>
            <person name="Triplett J."/>
            <person name="Yang X."/>
            <person name="Ye C.Y."/>
            <person name="Mauro-Herrera M."/>
            <person name="Wang L."/>
            <person name="Li P."/>
            <person name="Sharma M."/>
            <person name="Sharma R."/>
            <person name="Ronald P.C."/>
            <person name="Panaud O."/>
            <person name="Kellogg E.A."/>
            <person name="Brutnell T.P."/>
            <person name="Doust A.N."/>
            <person name="Tuskan G.A."/>
            <person name="Rokhsar D."/>
            <person name="Devos K.M."/>
        </authorList>
    </citation>
    <scope>NUCLEOTIDE SEQUENCE [LARGE SCALE GENOMIC DNA]</scope>
    <source>
        <strain evidence="3">cv. Yugu1</strain>
    </source>
</reference>
<dbReference type="EMBL" id="AGNK02002194">
    <property type="status" value="NOT_ANNOTATED_CDS"/>
    <property type="molecule type" value="Genomic_DNA"/>
</dbReference>
<evidence type="ECO:0000256" key="1">
    <source>
        <dbReference type="SAM" id="MobiDB-lite"/>
    </source>
</evidence>
<dbReference type="InParanoid" id="K3XZX9"/>
<evidence type="ECO:0000313" key="2">
    <source>
        <dbReference type="EnsemblPlants" id="KQL09242"/>
    </source>
</evidence>
<evidence type="ECO:0000313" key="3">
    <source>
        <dbReference type="Proteomes" id="UP000004995"/>
    </source>
</evidence>
<dbReference type="EnsemblPlants" id="KQL09242">
    <property type="protein sequence ID" value="KQL09242"/>
    <property type="gene ID" value="SETIT_007490mg"/>
</dbReference>
<proteinExistence type="predicted"/>
<feature type="compositionally biased region" description="Basic and acidic residues" evidence="1">
    <location>
        <begin position="1"/>
        <end position="21"/>
    </location>
</feature>
<organism evidence="2 3">
    <name type="scientific">Setaria italica</name>
    <name type="common">Foxtail millet</name>
    <name type="synonym">Panicum italicum</name>
    <dbReference type="NCBI Taxonomy" id="4555"/>
    <lineage>
        <taxon>Eukaryota</taxon>
        <taxon>Viridiplantae</taxon>
        <taxon>Streptophyta</taxon>
        <taxon>Embryophyta</taxon>
        <taxon>Tracheophyta</taxon>
        <taxon>Spermatophyta</taxon>
        <taxon>Magnoliopsida</taxon>
        <taxon>Liliopsida</taxon>
        <taxon>Poales</taxon>
        <taxon>Poaceae</taxon>
        <taxon>PACMAD clade</taxon>
        <taxon>Panicoideae</taxon>
        <taxon>Panicodae</taxon>
        <taxon>Paniceae</taxon>
        <taxon>Cenchrinae</taxon>
        <taxon>Setaria</taxon>
    </lineage>
</organism>
<accession>K3XZX9</accession>
<dbReference type="AlphaFoldDB" id="K3XZX9"/>
<feature type="region of interest" description="Disordered" evidence="1">
    <location>
        <begin position="1"/>
        <end position="48"/>
    </location>
</feature>
<dbReference type="Proteomes" id="UP000004995">
    <property type="component" value="Unassembled WGS sequence"/>
</dbReference>
<sequence>MTGGKEDERPSSKKDVARAGDDEAAAGAAVQEHRLPLRRNRRSWMNRPASAWRHHLRRCWCMRRLWRPGRRSLTRPPSRRQERLEPHGCWAGRRQRQRRLGQRGQAGQDQKQLLRRARHPRRSPTLDLLAARR</sequence>
<feature type="region of interest" description="Disordered" evidence="1">
    <location>
        <begin position="70"/>
        <end position="133"/>
    </location>
</feature>
<feature type="compositionally biased region" description="Basic residues" evidence="1">
    <location>
        <begin position="113"/>
        <end position="122"/>
    </location>
</feature>
<reference evidence="2" key="2">
    <citation type="submission" date="2018-08" db="UniProtKB">
        <authorList>
            <consortium name="EnsemblPlants"/>
        </authorList>
    </citation>
    <scope>IDENTIFICATION</scope>
    <source>
        <strain evidence="2">Yugu1</strain>
    </source>
</reference>
<name>K3XZX9_SETIT</name>
<dbReference type="Gramene" id="KQL09242">
    <property type="protein sequence ID" value="KQL09242"/>
    <property type="gene ID" value="SETIT_007490mg"/>
</dbReference>
<dbReference type="HOGENOM" id="CLU_1910289_0_0_1"/>
<keyword evidence="3" id="KW-1185">Reference proteome</keyword>